<keyword evidence="2 5" id="KW-0862">Zinc</keyword>
<proteinExistence type="predicted"/>
<keyword evidence="1 5" id="KW-0479">Metal-binding</keyword>
<evidence type="ECO:0000259" key="7">
    <source>
        <dbReference type="PROSITE" id="PS50809"/>
    </source>
</evidence>
<evidence type="ECO:0000313" key="8">
    <source>
        <dbReference type="EMBL" id="CAG9806294.1"/>
    </source>
</evidence>
<dbReference type="Pfam" id="PF08828">
    <property type="entry name" value="DSX_dimer"/>
    <property type="match status" value="1"/>
</dbReference>
<sequence length="232" mass="27139">MNVKPNSRTLPNCARCSNHGLKIKLRAHKRFCAYRYCNCEKCKLTNDRQRDMALQTAMRRAHRQDESRVLLEGQIPHQPKVPMPIAIKNEFVSHENDEFDETSNQTDNDRPDSGFDPREYNEDNEFSTSAHLQPSEPVHSHPELTEQSHFIEDEYQDSGTHSQQDFIMKAEHIVTKFNCVHEMVPLMYALVKSTRGNIELSERLLDEGRSVIQEHVRKNNLNMFDGKPMRRY</sequence>
<dbReference type="GO" id="GO:0046872">
    <property type="term" value="F:metal ion binding"/>
    <property type="evidence" value="ECO:0007669"/>
    <property type="project" value="UniProtKB-KW"/>
</dbReference>
<evidence type="ECO:0000256" key="5">
    <source>
        <dbReference type="PROSITE-ProRule" id="PRU00070"/>
    </source>
</evidence>
<keyword evidence="4 5" id="KW-0539">Nucleus</keyword>
<dbReference type="FunFam" id="4.10.1040.10:FF:000001">
    <property type="entry name" value="doublesex- and mab-3-related transcription factor 1"/>
    <property type="match status" value="1"/>
</dbReference>
<dbReference type="SMART" id="SM01143">
    <property type="entry name" value="DSX_dimer"/>
    <property type="match status" value="1"/>
</dbReference>
<dbReference type="PROSITE" id="PS40000">
    <property type="entry name" value="DM_1"/>
    <property type="match status" value="1"/>
</dbReference>
<dbReference type="Gene3D" id="4.10.1040.10">
    <property type="entry name" value="DM DNA-binding domain"/>
    <property type="match status" value="1"/>
</dbReference>
<keyword evidence="3 5" id="KW-0238">DNA-binding</keyword>
<dbReference type="GO" id="GO:0005634">
    <property type="term" value="C:nucleus"/>
    <property type="evidence" value="ECO:0007669"/>
    <property type="project" value="UniProtKB-SubCell"/>
</dbReference>
<feature type="domain" description="DM" evidence="7">
    <location>
        <begin position="13"/>
        <end position="60"/>
    </location>
</feature>
<gene>
    <name evidence="8" type="ORF">CHIRRI_LOCUS9154</name>
</gene>
<dbReference type="InterPro" id="IPR001275">
    <property type="entry name" value="DM_DNA-bd"/>
</dbReference>
<evidence type="ECO:0000313" key="9">
    <source>
        <dbReference type="Proteomes" id="UP001153620"/>
    </source>
</evidence>
<dbReference type="SUPFAM" id="SSF82927">
    <property type="entry name" value="Cysteine-rich DNA binding domain, (DM domain)"/>
    <property type="match status" value="1"/>
</dbReference>
<name>A0A9N9WUW0_9DIPT</name>
<dbReference type="GO" id="GO:0007548">
    <property type="term" value="P:sex differentiation"/>
    <property type="evidence" value="ECO:0007669"/>
    <property type="project" value="TreeGrafter"/>
</dbReference>
<evidence type="ECO:0000256" key="6">
    <source>
        <dbReference type="SAM" id="MobiDB-lite"/>
    </source>
</evidence>
<organism evidence="8 9">
    <name type="scientific">Chironomus riparius</name>
    <dbReference type="NCBI Taxonomy" id="315576"/>
    <lineage>
        <taxon>Eukaryota</taxon>
        <taxon>Metazoa</taxon>
        <taxon>Ecdysozoa</taxon>
        <taxon>Arthropoda</taxon>
        <taxon>Hexapoda</taxon>
        <taxon>Insecta</taxon>
        <taxon>Pterygota</taxon>
        <taxon>Neoptera</taxon>
        <taxon>Endopterygota</taxon>
        <taxon>Diptera</taxon>
        <taxon>Nematocera</taxon>
        <taxon>Chironomoidea</taxon>
        <taxon>Chironomidae</taxon>
        <taxon>Chironominae</taxon>
        <taxon>Chironomus</taxon>
    </lineage>
</organism>
<dbReference type="GO" id="GO:0000978">
    <property type="term" value="F:RNA polymerase II cis-regulatory region sequence-specific DNA binding"/>
    <property type="evidence" value="ECO:0007669"/>
    <property type="project" value="TreeGrafter"/>
</dbReference>
<keyword evidence="9" id="KW-1185">Reference proteome</keyword>
<dbReference type="InterPro" id="IPR026607">
    <property type="entry name" value="DMRT"/>
</dbReference>
<evidence type="ECO:0000256" key="1">
    <source>
        <dbReference type="ARBA" id="ARBA00022723"/>
    </source>
</evidence>
<feature type="region of interest" description="Disordered" evidence="6">
    <location>
        <begin position="96"/>
        <end position="143"/>
    </location>
</feature>
<protein>
    <recommendedName>
        <fullName evidence="7">DM domain-containing protein</fullName>
    </recommendedName>
</protein>
<dbReference type="PROSITE" id="PS50809">
    <property type="entry name" value="DM_2"/>
    <property type="match status" value="1"/>
</dbReference>
<comment type="subcellular location">
    <subcellularLocation>
        <location evidence="5">Nucleus</location>
    </subcellularLocation>
</comment>
<dbReference type="Pfam" id="PF00751">
    <property type="entry name" value="DM"/>
    <property type="match status" value="1"/>
</dbReference>
<reference evidence="8" key="2">
    <citation type="submission" date="2022-10" db="EMBL/GenBank/DDBJ databases">
        <authorList>
            <consortium name="ENA_rothamsted_submissions"/>
            <consortium name="culmorum"/>
            <person name="King R."/>
        </authorList>
    </citation>
    <scope>NUCLEOTIDE SEQUENCE</scope>
</reference>
<dbReference type="SMART" id="SM00301">
    <property type="entry name" value="DM"/>
    <property type="match status" value="1"/>
</dbReference>
<dbReference type="PANTHER" id="PTHR12322:SF100">
    <property type="entry name" value="PROTEIN DOUBLESEX"/>
    <property type="match status" value="1"/>
</dbReference>
<evidence type="ECO:0000256" key="2">
    <source>
        <dbReference type="ARBA" id="ARBA00022833"/>
    </source>
</evidence>
<feature type="DNA-binding region" description="DM" evidence="5">
    <location>
        <begin position="13"/>
        <end position="60"/>
    </location>
</feature>
<dbReference type="InterPro" id="IPR014932">
    <property type="entry name" value="DSX_dimer"/>
</dbReference>
<dbReference type="AlphaFoldDB" id="A0A9N9WUW0"/>
<dbReference type="Proteomes" id="UP001153620">
    <property type="component" value="Chromosome 3"/>
</dbReference>
<dbReference type="Gene3D" id="1.10.8.10">
    <property type="entry name" value="DNA helicase RuvA subunit, C-terminal domain"/>
    <property type="match status" value="1"/>
</dbReference>
<dbReference type="OrthoDB" id="5842031at2759"/>
<dbReference type="PANTHER" id="PTHR12322">
    <property type="entry name" value="DOUBLESEX AND MAB-3 RELATED TRANSCRIPTION FACTOR DMRT"/>
    <property type="match status" value="1"/>
</dbReference>
<feature type="compositionally biased region" description="Basic and acidic residues" evidence="6">
    <location>
        <begin position="107"/>
        <end position="121"/>
    </location>
</feature>
<dbReference type="EMBL" id="OU895879">
    <property type="protein sequence ID" value="CAG9806294.1"/>
    <property type="molecule type" value="Genomic_DNA"/>
</dbReference>
<evidence type="ECO:0000256" key="4">
    <source>
        <dbReference type="ARBA" id="ARBA00023242"/>
    </source>
</evidence>
<dbReference type="InterPro" id="IPR036407">
    <property type="entry name" value="DM_DNA-bd_sf"/>
</dbReference>
<evidence type="ECO:0000256" key="3">
    <source>
        <dbReference type="ARBA" id="ARBA00023125"/>
    </source>
</evidence>
<reference evidence="8" key="1">
    <citation type="submission" date="2022-01" db="EMBL/GenBank/DDBJ databases">
        <authorList>
            <person name="King R."/>
        </authorList>
    </citation>
    <scope>NUCLEOTIDE SEQUENCE</scope>
</reference>
<dbReference type="GO" id="GO:0000981">
    <property type="term" value="F:DNA-binding transcription factor activity, RNA polymerase II-specific"/>
    <property type="evidence" value="ECO:0007669"/>
    <property type="project" value="TreeGrafter"/>
</dbReference>
<accession>A0A9N9WUW0</accession>